<protein>
    <recommendedName>
        <fullName evidence="1">Nucleoside phosphorylase domain-containing protein</fullName>
    </recommendedName>
</protein>
<dbReference type="GO" id="GO:0003824">
    <property type="term" value="F:catalytic activity"/>
    <property type="evidence" value="ECO:0007669"/>
    <property type="project" value="InterPro"/>
</dbReference>
<name>A0A6J4L117_9ACTN</name>
<evidence type="ECO:0000313" key="2">
    <source>
        <dbReference type="EMBL" id="CAA9319600.1"/>
    </source>
</evidence>
<dbReference type="GO" id="GO:0009116">
    <property type="term" value="P:nucleoside metabolic process"/>
    <property type="evidence" value="ECO:0007669"/>
    <property type="project" value="InterPro"/>
</dbReference>
<dbReference type="InterPro" id="IPR035994">
    <property type="entry name" value="Nucleoside_phosphorylase_sf"/>
</dbReference>
<dbReference type="SUPFAM" id="SSF53167">
    <property type="entry name" value="Purine and uridine phosphorylases"/>
    <property type="match status" value="1"/>
</dbReference>
<dbReference type="Pfam" id="PF01048">
    <property type="entry name" value="PNP_UDP_1"/>
    <property type="match status" value="1"/>
</dbReference>
<accession>A0A6J4L117</accession>
<dbReference type="Gene3D" id="3.40.50.1580">
    <property type="entry name" value="Nucleoside phosphorylase domain"/>
    <property type="match status" value="1"/>
</dbReference>
<dbReference type="AlphaFoldDB" id="A0A6J4L117"/>
<reference evidence="2" key="1">
    <citation type="submission" date="2020-02" db="EMBL/GenBank/DDBJ databases">
        <authorList>
            <person name="Meier V. D."/>
        </authorList>
    </citation>
    <scope>NUCLEOTIDE SEQUENCE</scope>
    <source>
        <strain evidence="2">AVDCRST_MAG07</strain>
    </source>
</reference>
<proteinExistence type="predicted"/>
<dbReference type="EMBL" id="CADCUB010000054">
    <property type="protein sequence ID" value="CAA9319600.1"/>
    <property type="molecule type" value="Genomic_DNA"/>
</dbReference>
<feature type="domain" description="Nucleoside phosphorylase" evidence="1">
    <location>
        <begin position="67"/>
        <end position="200"/>
    </location>
</feature>
<evidence type="ECO:0000259" key="1">
    <source>
        <dbReference type="Pfam" id="PF01048"/>
    </source>
</evidence>
<gene>
    <name evidence="2" type="ORF">AVDCRST_MAG07-1093</name>
</gene>
<sequence length="238" mass="25657">MDRAEWMDLLGIGDHEVPRLLVVEPTWWRRRALESRLRDFSSVRELGMPELWLGWHGSVPVAFTTAYGASRVVEPVHALGSCGTPVVVQVGPCSALQPHVRRGDVVVPERAAIGEGVSAYYGGADVAHANLGRVTRAVSLLAGHGLHTHRGAVVTAGARLSQPAELREHWAAQGHLAVDLTCSAVFSVAAAFSMRAAAVLWCASERTSRPWSLSLREDPPPPQEDLTRTVFDVALALA</sequence>
<organism evidence="2">
    <name type="scientific">uncultured Frankineae bacterium</name>
    <dbReference type="NCBI Taxonomy" id="437475"/>
    <lineage>
        <taxon>Bacteria</taxon>
        <taxon>Bacillati</taxon>
        <taxon>Actinomycetota</taxon>
        <taxon>Actinomycetes</taxon>
        <taxon>Frankiales</taxon>
        <taxon>environmental samples</taxon>
    </lineage>
</organism>
<dbReference type="InterPro" id="IPR000845">
    <property type="entry name" value="Nucleoside_phosphorylase_d"/>
</dbReference>